<name>A0AAV2N1K4_9HYME</name>
<reference evidence="1 2" key="1">
    <citation type="submission" date="2024-04" db="EMBL/GenBank/DDBJ databases">
        <authorList>
            <consortium name="Molecular Ecology Group"/>
        </authorList>
    </citation>
    <scope>NUCLEOTIDE SEQUENCE [LARGE SCALE GENOMIC DNA]</scope>
</reference>
<gene>
    <name evidence="1" type="ORF">LPLAT_LOCUS383</name>
</gene>
<dbReference type="AlphaFoldDB" id="A0AAV2N1K4"/>
<evidence type="ECO:0000313" key="1">
    <source>
        <dbReference type="EMBL" id="CAL1673506.1"/>
    </source>
</evidence>
<proteinExistence type="predicted"/>
<dbReference type="EMBL" id="OZ034824">
    <property type="protein sequence ID" value="CAL1673506.1"/>
    <property type="molecule type" value="Genomic_DNA"/>
</dbReference>
<protein>
    <submittedName>
        <fullName evidence="1">Uncharacterized protein</fullName>
    </submittedName>
</protein>
<organism evidence="1 2">
    <name type="scientific">Lasius platythorax</name>
    <dbReference type="NCBI Taxonomy" id="488582"/>
    <lineage>
        <taxon>Eukaryota</taxon>
        <taxon>Metazoa</taxon>
        <taxon>Ecdysozoa</taxon>
        <taxon>Arthropoda</taxon>
        <taxon>Hexapoda</taxon>
        <taxon>Insecta</taxon>
        <taxon>Pterygota</taxon>
        <taxon>Neoptera</taxon>
        <taxon>Endopterygota</taxon>
        <taxon>Hymenoptera</taxon>
        <taxon>Apocrita</taxon>
        <taxon>Aculeata</taxon>
        <taxon>Formicoidea</taxon>
        <taxon>Formicidae</taxon>
        <taxon>Formicinae</taxon>
        <taxon>Lasius</taxon>
        <taxon>Lasius</taxon>
    </lineage>
</organism>
<evidence type="ECO:0000313" key="2">
    <source>
        <dbReference type="Proteomes" id="UP001497644"/>
    </source>
</evidence>
<accession>A0AAV2N1K4</accession>
<sequence length="183" mass="20781">MRATIFAIHVSYRPRNCSPLARAGGRVPLLFIGRRTSNDERLGWHGAVPRTGNWNGERNVAFLADAHAERTFSVKKTAPGLVLVFLVLRNTYRRTYRFTQFMGTYTKYVSFNANQRSQQCCHQRRITRAAHGSSAGNAPNFTNGLSKFLRNLCGVMRGMTKHQDETSLTYTSKITEIILRHES</sequence>
<dbReference type="Proteomes" id="UP001497644">
    <property type="component" value="Chromosome 1"/>
</dbReference>
<keyword evidence="2" id="KW-1185">Reference proteome</keyword>